<dbReference type="Gene3D" id="1.20.144.10">
    <property type="entry name" value="Phosphatidic acid phosphatase type 2/haloperoxidase"/>
    <property type="match status" value="1"/>
</dbReference>
<keyword evidence="2" id="KW-1003">Cell membrane</keyword>
<proteinExistence type="predicted"/>
<dbReference type="Proteomes" id="UP000095488">
    <property type="component" value="Unassembled WGS sequence"/>
</dbReference>
<accession>A0ABM9UMP4</accession>
<keyword evidence="5 7" id="KW-1133">Transmembrane helix</keyword>
<evidence type="ECO:0000256" key="3">
    <source>
        <dbReference type="ARBA" id="ARBA00022692"/>
    </source>
</evidence>
<feature type="transmembrane region" description="Helical" evidence="7">
    <location>
        <begin position="27"/>
        <end position="50"/>
    </location>
</feature>
<feature type="domain" description="Phosphatidic acid phosphatase type 2/haloperoxidase" evidence="8">
    <location>
        <begin position="56"/>
        <end position="166"/>
    </location>
</feature>
<name>A0ABM9UMP4_SARVE</name>
<evidence type="ECO:0000256" key="7">
    <source>
        <dbReference type="SAM" id="Phobius"/>
    </source>
</evidence>
<dbReference type="Pfam" id="PF01569">
    <property type="entry name" value="PAP2"/>
    <property type="match status" value="1"/>
</dbReference>
<keyword evidence="4 9" id="KW-0378">Hydrolase</keyword>
<dbReference type="PANTHER" id="PTHR14969">
    <property type="entry name" value="SPHINGOSINE-1-PHOSPHATE PHOSPHOHYDROLASE"/>
    <property type="match status" value="1"/>
</dbReference>
<dbReference type="PANTHER" id="PTHR14969:SF62">
    <property type="entry name" value="DECAPRENYLPHOSPHORYL-5-PHOSPHORIBOSE PHOSPHATASE RV3807C-RELATED"/>
    <property type="match status" value="1"/>
</dbReference>
<keyword evidence="3 7" id="KW-0812">Transmembrane</keyword>
<feature type="transmembrane region" description="Helical" evidence="7">
    <location>
        <begin position="129"/>
        <end position="145"/>
    </location>
</feature>
<feature type="transmembrane region" description="Helical" evidence="7">
    <location>
        <begin position="101"/>
        <end position="122"/>
    </location>
</feature>
<reference evidence="9 10" key="1">
    <citation type="submission" date="2015-09" db="EMBL/GenBank/DDBJ databases">
        <authorList>
            <consortium name="Pathogen Informatics"/>
        </authorList>
    </citation>
    <scope>NUCLEOTIDE SEQUENCE [LARGE SCALE GENOMIC DNA]</scope>
    <source>
        <strain evidence="9 10">2789STDY5834858</strain>
    </source>
</reference>
<sequence length="193" mass="21661">MSLISSFNDNILFFIQAHIQNPFLTPIMSFFTTVGKDGAIWLVIGIILLITKKYRKVGFLIYFGSIINYIITEVIKNTVKEPRPFDTLHSLHLLISTPPGYSFPSGHTSAAFVAAFIIAIYIRKMAAPSIIGAILIACSRLYFTVHYPTDVLMGVVVGFISCLIAIFLYNRFVYKIANPILRIPIKKNRRNAA</sequence>
<dbReference type="SMART" id="SM00014">
    <property type="entry name" value="acidPPc"/>
    <property type="match status" value="1"/>
</dbReference>
<dbReference type="RefSeq" id="WP_055256986.1">
    <property type="nucleotide sequence ID" value="NZ_BCMV01000006.1"/>
</dbReference>
<evidence type="ECO:0000256" key="2">
    <source>
        <dbReference type="ARBA" id="ARBA00022475"/>
    </source>
</evidence>
<dbReference type="SUPFAM" id="SSF48317">
    <property type="entry name" value="Acid phosphatase/Vanadium-dependent haloperoxidase"/>
    <property type="match status" value="1"/>
</dbReference>
<organism evidence="9 10">
    <name type="scientific">Sarcina ventriculi</name>
    <name type="common">Clostridium ventriculi</name>
    <dbReference type="NCBI Taxonomy" id="1267"/>
    <lineage>
        <taxon>Bacteria</taxon>
        <taxon>Bacillati</taxon>
        <taxon>Bacillota</taxon>
        <taxon>Clostridia</taxon>
        <taxon>Eubacteriales</taxon>
        <taxon>Clostridiaceae</taxon>
        <taxon>Sarcina</taxon>
    </lineage>
</organism>
<comment type="subcellular location">
    <subcellularLocation>
        <location evidence="1">Cell membrane</location>
        <topology evidence="1">Multi-pass membrane protein</topology>
    </subcellularLocation>
</comment>
<dbReference type="EMBL" id="CYZR01000001">
    <property type="protein sequence ID" value="CUN42160.1"/>
    <property type="molecule type" value="Genomic_DNA"/>
</dbReference>
<evidence type="ECO:0000256" key="4">
    <source>
        <dbReference type="ARBA" id="ARBA00022801"/>
    </source>
</evidence>
<feature type="transmembrane region" description="Helical" evidence="7">
    <location>
        <begin position="57"/>
        <end position="75"/>
    </location>
</feature>
<keyword evidence="6 7" id="KW-0472">Membrane</keyword>
<dbReference type="EC" id="3.6.1.27" evidence="9"/>
<evidence type="ECO:0000256" key="5">
    <source>
        <dbReference type="ARBA" id="ARBA00022989"/>
    </source>
</evidence>
<evidence type="ECO:0000256" key="6">
    <source>
        <dbReference type="ARBA" id="ARBA00023136"/>
    </source>
</evidence>
<gene>
    <name evidence="9" type="primary">bcrC_1</name>
    <name evidence="9" type="ORF">ERS852473_00074</name>
</gene>
<comment type="caution">
    <text evidence="9">The sequence shown here is derived from an EMBL/GenBank/DDBJ whole genome shotgun (WGS) entry which is preliminary data.</text>
</comment>
<dbReference type="InterPro" id="IPR000326">
    <property type="entry name" value="PAP2/HPO"/>
</dbReference>
<evidence type="ECO:0000313" key="10">
    <source>
        <dbReference type="Proteomes" id="UP000095488"/>
    </source>
</evidence>
<evidence type="ECO:0000259" key="8">
    <source>
        <dbReference type="SMART" id="SM00014"/>
    </source>
</evidence>
<feature type="transmembrane region" description="Helical" evidence="7">
    <location>
        <begin position="151"/>
        <end position="169"/>
    </location>
</feature>
<dbReference type="InterPro" id="IPR036938">
    <property type="entry name" value="PAP2/HPO_sf"/>
</dbReference>
<keyword evidence="10" id="KW-1185">Reference proteome</keyword>
<evidence type="ECO:0000313" key="9">
    <source>
        <dbReference type="EMBL" id="CUN42160.1"/>
    </source>
</evidence>
<protein>
    <submittedName>
        <fullName evidence="9">Undecaprenyl-diphosphatase BcrC</fullName>
        <ecNumber evidence="9">3.6.1.27</ecNumber>
    </submittedName>
</protein>
<dbReference type="GO" id="GO:0050380">
    <property type="term" value="F:undecaprenyl-diphosphatase activity"/>
    <property type="evidence" value="ECO:0007669"/>
    <property type="project" value="UniProtKB-EC"/>
</dbReference>
<evidence type="ECO:0000256" key="1">
    <source>
        <dbReference type="ARBA" id="ARBA00004651"/>
    </source>
</evidence>